<proteinExistence type="inferred from homology"/>
<evidence type="ECO:0000256" key="1">
    <source>
        <dbReference type="ARBA" id="ARBA00001946"/>
    </source>
</evidence>
<dbReference type="AlphaFoldDB" id="A0A9X0C6H2"/>
<comment type="similarity">
    <text evidence="3 8">Belongs to the fungal TPase family.</text>
</comment>
<protein>
    <recommendedName>
        <fullName evidence="8">mRNA-capping enzyme subunit beta</fullName>
        <ecNumber evidence="8">3.6.1.74</ecNumber>
    </recommendedName>
    <alternativeName>
        <fullName evidence="8">mRNA 5'-phosphatase</fullName>
    </alternativeName>
    <alternativeName>
        <fullName evidence="8">mRNA 5'-triphosphate monophosphatase</fullName>
    </alternativeName>
</protein>
<dbReference type="PANTHER" id="PTHR28118">
    <property type="entry name" value="POLYNUCLEOTIDE 5'-TRIPHOSPHATASE-RELATED"/>
    <property type="match status" value="1"/>
</dbReference>
<dbReference type="Pfam" id="PF02940">
    <property type="entry name" value="mRNA_triPase"/>
    <property type="match status" value="1"/>
</dbReference>
<dbReference type="FunFam" id="3.20.100.10:FF:000002">
    <property type="entry name" value="mRNA capping nucleoside-triphosphatase, putative"/>
    <property type="match status" value="1"/>
</dbReference>
<feature type="domain" description="mRNA triphosphatase Cet1-like" evidence="10">
    <location>
        <begin position="513"/>
        <end position="762"/>
    </location>
</feature>
<feature type="compositionally biased region" description="Polar residues" evidence="9">
    <location>
        <begin position="64"/>
        <end position="99"/>
    </location>
</feature>
<keyword evidence="6 8" id="KW-0539">Nucleus</keyword>
<keyword evidence="8" id="KW-0506">mRNA capping</keyword>
<name>A0A9X0C6H2_9EURO</name>
<dbReference type="GO" id="GO:0031533">
    <property type="term" value="C:mRNA capping enzyme complex"/>
    <property type="evidence" value="ECO:0007669"/>
    <property type="project" value="UniProtKB-UniRule"/>
</dbReference>
<comment type="subcellular location">
    <subcellularLocation>
        <location evidence="2 8">Nucleus</location>
    </subcellularLocation>
</comment>
<keyword evidence="12" id="KW-1185">Reference proteome</keyword>
<feature type="compositionally biased region" description="Low complexity" evidence="9">
    <location>
        <begin position="146"/>
        <end position="164"/>
    </location>
</feature>
<evidence type="ECO:0000256" key="5">
    <source>
        <dbReference type="ARBA" id="ARBA00022801"/>
    </source>
</evidence>
<evidence type="ECO:0000256" key="4">
    <source>
        <dbReference type="ARBA" id="ARBA00022664"/>
    </source>
</evidence>
<dbReference type="Proteomes" id="UP001149954">
    <property type="component" value="Unassembled WGS sequence"/>
</dbReference>
<dbReference type="CDD" id="cd07470">
    <property type="entry name" value="CYTH-like_mRNA_RTPase"/>
    <property type="match status" value="1"/>
</dbReference>
<comment type="function">
    <text evidence="8">First step of mRNA capping. Converts the 5'-triphosphate end of a nascent mRNA chain into a diphosphate end.</text>
</comment>
<comment type="subunit">
    <text evidence="8">Heterodimer. The mRNA-capping enzyme is composed of two separate chains alpha and beta, respectively a mRNA guanylyltransferase and an mRNA 5'-triphosphate monophosphatase.</text>
</comment>
<feature type="compositionally biased region" description="Polar residues" evidence="9">
    <location>
        <begin position="273"/>
        <end position="297"/>
    </location>
</feature>
<dbReference type="GO" id="GO:0140818">
    <property type="term" value="F:mRNA 5'-triphosphate monophosphatase activity"/>
    <property type="evidence" value="ECO:0007669"/>
    <property type="project" value="UniProtKB-EC"/>
</dbReference>
<feature type="compositionally biased region" description="Polar residues" evidence="9">
    <location>
        <begin position="1"/>
        <end position="12"/>
    </location>
</feature>
<gene>
    <name evidence="11" type="ORF">N7463_006280</name>
</gene>
<feature type="region of interest" description="Disordered" evidence="9">
    <location>
        <begin position="1"/>
        <end position="449"/>
    </location>
</feature>
<dbReference type="EMBL" id="JAPWDS010000003">
    <property type="protein sequence ID" value="KAJ5503406.1"/>
    <property type="molecule type" value="Genomic_DNA"/>
</dbReference>
<dbReference type="OrthoDB" id="272147at2759"/>
<dbReference type="InterPro" id="IPR040343">
    <property type="entry name" value="Cet1/Ctl1"/>
</dbReference>
<evidence type="ECO:0000259" key="10">
    <source>
        <dbReference type="Pfam" id="PF02940"/>
    </source>
</evidence>
<feature type="compositionally biased region" description="Pro residues" evidence="9">
    <location>
        <begin position="187"/>
        <end position="208"/>
    </location>
</feature>
<evidence type="ECO:0000256" key="9">
    <source>
        <dbReference type="SAM" id="MobiDB-lite"/>
    </source>
</evidence>
<feature type="compositionally biased region" description="Polar residues" evidence="9">
    <location>
        <begin position="307"/>
        <end position="319"/>
    </location>
</feature>
<reference evidence="11" key="1">
    <citation type="submission" date="2022-12" db="EMBL/GenBank/DDBJ databases">
        <authorList>
            <person name="Petersen C."/>
        </authorList>
    </citation>
    <scope>NUCLEOTIDE SEQUENCE</scope>
    <source>
        <strain evidence="11">IBT 29495</strain>
    </source>
</reference>
<evidence type="ECO:0000256" key="7">
    <source>
        <dbReference type="ARBA" id="ARBA00047740"/>
    </source>
</evidence>
<evidence type="ECO:0000256" key="3">
    <source>
        <dbReference type="ARBA" id="ARBA00006345"/>
    </source>
</evidence>
<evidence type="ECO:0000313" key="12">
    <source>
        <dbReference type="Proteomes" id="UP001149954"/>
    </source>
</evidence>
<feature type="compositionally biased region" description="Polar residues" evidence="9">
    <location>
        <begin position="236"/>
        <end position="246"/>
    </location>
</feature>
<evidence type="ECO:0000256" key="8">
    <source>
        <dbReference type="RuleBase" id="RU367053"/>
    </source>
</evidence>
<keyword evidence="4 8" id="KW-0507">mRNA processing</keyword>
<accession>A0A9X0C6H2</accession>
<comment type="caution">
    <text evidence="11">The sequence shown here is derived from an EMBL/GenBank/DDBJ whole genome shotgun (WGS) entry which is preliminary data.</text>
</comment>
<evidence type="ECO:0000256" key="6">
    <source>
        <dbReference type="ARBA" id="ARBA00023242"/>
    </source>
</evidence>
<feature type="compositionally biased region" description="Low complexity" evidence="9">
    <location>
        <begin position="209"/>
        <end position="218"/>
    </location>
</feature>
<dbReference type="SUPFAM" id="SSF55154">
    <property type="entry name" value="CYTH-like phosphatases"/>
    <property type="match status" value="1"/>
</dbReference>
<dbReference type="InterPro" id="IPR033469">
    <property type="entry name" value="CYTH-like_dom_sf"/>
</dbReference>
<reference evidence="11" key="2">
    <citation type="journal article" date="2023" name="IMA Fungus">
        <title>Comparative genomic study of the Penicillium genus elucidates a diverse pangenome and 15 lateral gene transfer events.</title>
        <authorList>
            <person name="Petersen C."/>
            <person name="Sorensen T."/>
            <person name="Nielsen M.R."/>
            <person name="Sondergaard T.E."/>
            <person name="Sorensen J.L."/>
            <person name="Fitzpatrick D.A."/>
            <person name="Frisvad J.C."/>
            <person name="Nielsen K.L."/>
        </authorList>
    </citation>
    <scope>NUCLEOTIDE SEQUENCE</scope>
    <source>
        <strain evidence="11">IBT 29495</strain>
    </source>
</reference>
<comment type="cofactor">
    <cofactor evidence="1 8">
        <name>Mg(2+)</name>
        <dbReference type="ChEBI" id="CHEBI:18420"/>
    </cofactor>
</comment>
<organism evidence="11 12">
    <name type="scientific">Penicillium fimorum</name>
    <dbReference type="NCBI Taxonomy" id="1882269"/>
    <lineage>
        <taxon>Eukaryota</taxon>
        <taxon>Fungi</taxon>
        <taxon>Dikarya</taxon>
        <taxon>Ascomycota</taxon>
        <taxon>Pezizomycotina</taxon>
        <taxon>Eurotiomycetes</taxon>
        <taxon>Eurotiomycetidae</taxon>
        <taxon>Eurotiales</taxon>
        <taxon>Aspergillaceae</taxon>
        <taxon>Penicillium</taxon>
    </lineage>
</organism>
<dbReference type="GO" id="GO:0006370">
    <property type="term" value="P:7-methylguanosine mRNA capping"/>
    <property type="evidence" value="ECO:0007669"/>
    <property type="project" value="UniProtKB-UniRule"/>
</dbReference>
<sequence length="803" mass="87375">MDLRTIMNTDGGASNPPPPSNSASSPISDQTPQKRSKKAASYSEYPTRPPQPPSLQHPQHASPERSSPYASVQSPYQQFNSGPAINTAVRSQRSQTPPHVSTPYGPGARDPFGAQAYGSHPQHPGGPLVSPYTPQPMSAGPQHPEQQSYFAQQRSQQRSQSLQSVVTTSRPAIESFRSPPVASQPLPSQPLPSQPLPSQPLPSQPLPSQPLLSQQFSPTAHRSVSGTPLGPPPTFATRQSPSTARPPSSGHDSPGNPLSSPRPTQEAPVRDQAPTQSPVTQRQFSPHSSQPSDSTHPPSGGLKQEPTESASPQSISRHNSIVAVSESATAGQIRSSEDRMLVESPTAQKPTADFLTSPLAPGRQMNSSPSGPRGGAHAVNMEVDHEPRVDAQQPKQKRRRYNEPPIYARLTPRNTSRRPIIPNPRGPVPKHARQSQQDPSLAARRGSSSIMAVTPAAARVTRAPAVASPSTSMPRVQAPPVPPAPLLRPPSTSQAVGSLGPWEPSITGFIPHEEITKTLCDFLFQHVVMRNDVNTGPTGSAAAGHGTIVEIEAKLGHIIDMDSRDRINLPILTESVLNRENTRIRTSFESNMTVEQHRAMNNFLNAAVKASMPQPNSTRIPLAYVHKKERDTFYEIQASELPPVIRQNLNPRHKPKVRVTTDERTGEILAKIVKCRVADMDVCSPRTTVDWRVSINLEMEYTGDVSNLPMIDTAVTKGGRGDRIKDRMSYRHLAYQVDLTQVAKSDQQPGKNEFDHELEVELSAEEVRRQGQLAMSGDPKNQYEDLVKGFVDNIRLLARAVPP</sequence>
<dbReference type="GO" id="GO:0004651">
    <property type="term" value="F:polynucleotide 5'-phosphatase activity"/>
    <property type="evidence" value="ECO:0007669"/>
    <property type="project" value="UniProtKB-UniRule"/>
</dbReference>
<dbReference type="EC" id="3.6.1.74" evidence="8"/>
<dbReference type="InterPro" id="IPR004206">
    <property type="entry name" value="mRNA_triPase_Cet1"/>
</dbReference>
<evidence type="ECO:0000313" key="11">
    <source>
        <dbReference type="EMBL" id="KAJ5503406.1"/>
    </source>
</evidence>
<evidence type="ECO:0000256" key="2">
    <source>
        <dbReference type="ARBA" id="ARBA00004123"/>
    </source>
</evidence>
<comment type="catalytic activity">
    <reaction evidence="7">
        <text>a 5'-end triphospho-ribonucleoside in mRNA + H2O = a 5'-end diphospho-ribonucleoside in mRNA + phosphate + H(+)</text>
        <dbReference type="Rhea" id="RHEA:67004"/>
        <dbReference type="Rhea" id="RHEA-COMP:17164"/>
        <dbReference type="Rhea" id="RHEA-COMP:17165"/>
        <dbReference type="ChEBI" id="CHEBI:15377"/>
        <dbReference type="ChEBI" id="CHEBI:15378"/>
        <dbReference type="ChEBI" id="CHEBI:43474"/>
        <dbReference type="ChEBI" id="CHEBI:167616"/>
        <dbReference type="ChEBI" id="CHEBI:167618"/>
        <dbReference type="EC" id="3.6.1.74"/>
    </reaction>
    <physiologicalReaction direction="left-to-right" evidence="7">
        <dbReference type="Rhea" id="RHEA:67005"/>
    </physiologicalReaction>
</comment>
<dbReference type="Gene3D" id="3.20.100.10">
    <property type="entry name" value="mRNA triphosphatase Cet1-like"/>
    <property type="match status" value="1"/>
</dbReference>
<keyword evidence="5 8" id="KW-0378">Hydrolase</keyword>
<dbReference type="PANTHER" id="PTHR28118:SF1">
    <property type="entry name" value="POLYNUCLEOTIDE 5'-TRIPHOSPHATASE CTL1-RELATED"/>
    <property type="match status" value="1"/>
</dbReference>
<dbReference type="InterPro" id="IPR037009">
    <property type="entry name" value="mRNA_triPase_Cet1_sf"/>
</dbReference>